<proteinExistence type="predicted"/>
<dbReference type="Proteomes" id="UP000799771">
    <property type="component" value="Unassembled WGS sequence"/>
</dbReference>
<accession>A0A6A6AI05</accession>
<dbReference type="AlphaFoldDB" id="A0A6A6AI05"/>
<reference evidence="1" key="1">
    <citation type="journal article" date="2020" name="Stud. Mycol.">
        <title>101 Dothideomycetes genomes: a test case for predicting lifestyles and emergence of pathogens.</title>
        <authorList>
            <person name="Haridas S."/>
            <person name="Albert R."/>
            <person name="Binder M."/>
            <person name="Bloem J."/>
            <person name="Labutti K."/>
            <person name="Salamov A."/>
            <person name="Andreopoulos B."/>
            <person name="Baker S."/>
            <person name="Barry K."/>
            <person name="Bills G."/>
            <person name="Bluhm B."/>
            <person name="Cannon C."/>
            <person name="Castanera R."/>
            <person name="Culley D."/>
            <person name="Daum C."/>
            <person name="Ezra D."/>
            <person name="Gonzalez J."/>
            <person name="Henrissat B."/>
            <person name="Kuo A."/>
            <person name="Liang C."/>
            <person name="Lipzen A."/>
            <person name="Lutzoni F."/>
            <person name="Magnuson J."/>
            <person name="Mondo S."/>
            <person name="Nolan M."/>
            <person name="Ohm R."/>
            <person name="Pangilinan J."/>
            <person name="Park H.-J."/>
            <person name="Ramirez L."/>
            <person name="Alfaro M."/>
            <person name="Sun H."/>
            <person name="Tritt A."/>
            <person name="Yoshinaga Y."/>
            <person name="Zwiers L.-H."/>
            <person name="Turgeon B."/>
            <person name="Goodwin S."/>
            <person name="Spatafora J."/>
            <person name="Crous P."/>
            <person name="Grigoriev I."/>
        </authorList>
    </citation>
    <scope>NUCLEOTIDE SEQUENCE</scope>
    <source>
        <strain evidence="1">CBS 119687</strain>
    </source>
</reference>
<dbReference type="GeneID" id="54408399"/>
<evidence type="ECO:0000313" key="2">
    <source>
        <dbReference type="Proteomes" id="UP000799771"/>
    </source>
</evidence>
<organism evidence="1 2">
    <name type="scientific">Dothidotthia symphoricarpi CBS 119687</name>
    <dbReference type="NCBI Taxonomy" id="1392245"/>
    <lineage>
        <taxon>Eukaryota</taxon>
        <taxon>Fungi</taxon>
        <taxon>Dikarya</taxon>
        <taxon>Ascomycota</taxon>
        <taxon>Pezizomycotina</taxon>
        <taxon>Dothideomycetes</taxon>
        <taxon>Pleosporomycetidae</taxon>
        <taxon>Pleosporales</taxon>
        <taxon>Dothidotthiaceae</taxon>
        <taxon>Dothidotthia</taxon>
    </lineage>
</organism>
<evidence type="ECO:0000313" key="1">
    <source>
        <dbReference type="EMBL" id="KAF2130504.1"/>
    </source>
</evidence>
<dbReference type="EMBL" id="ML977504">
    <property type="protein sequence ID" value="KAF2130504.1"/>
    <property type="molecule type" value="Genomic_DNA"/>
</dbReference>
<name>A0A6A6AI05_9PLEO</name>
<dbReference type="RefSeq" id="XP_033524891.1">
    <property type="nucleotide sequence ID" value="XM_033667967.1"/>
</dbReference>
<protein>
    <submittedName>
        <fullName evidence="1">Uncharacterized protein</fullName>
    </submittedName>
</protein>
<keyword evidence="2" id="KW-1185">Reference proteome</keyword>
<sequence length="69" mass="7954">MPRFDEYEADLTCMVETDSQGYCRECYGSTDLISQCQVYVTLVCVSMRFESSAVPRLCLCFVQSRGFER</sequence>
<gene>
    <name evidence="1" type="ORF">P153DRAFT_366086</name>
</gene>